<dbReference type="PANTHER" id="PTHR31061">
    <property type="entry name" value="LD22376P"/>
    <property type="match status" value="1"/>
</dbReference>
<feature type="transmembrane region" description="Helical" evidence="1">
    <location>
        <begin position="47"/>
        <end position="68"/>
    </location>
</feature>
<dbReference type="AlphaFoldDB" id="A0A433UXW3"/>
<keyword evidence="4" id="KW-1185">Reference proteome</keyword>
<dbReference type="Proteomes" id="UP000271624">
    <property type="component" value="Unassembled WGS sequence"/>
</dbReference>
<feature type="transmembrane region" description="Helical" evidence="1">
    <location>
        <begin position="111"/>
        <end position="129"/>
    </location>
</feature>
<feature type="transmembrane region" description="Helical" evidence="1">
    <location>
        <begin position="326"/>
        <end position="352"/>
    </location>
</feature>
<keyword evidence="1" id="KW-0812">Transmembrane</keyword>
<feature type="transmembrane region" description="Helical" evidence="1">
    <location>
        <begin position="372"/>
        <end position="399"/>
    </location>
</feature>
<feature type="transmembrane region" description="Helical" evidence="1">
    <location>
        <begin position="169"/>
        <end position="189"/>
    </location>
</feature>
<accession>A0A433UXW3</accession>
<dbReference type="OrthoDB" id="9788724at2"/>
<feature type="transmembrane region" description="Helical" evidence="1">
    <location>
        <begin position="233"/>
        <end position="253"/>
    </location>
</feature>
<evidence type="ECO:0000256" key="1">
    <source>
        <dbReference type="SAM" id="Phobius"/>
    </source>
</evidence>
<proteinExistence type="predicted"/>
<reference evidence="3" key="1">
    <citation type="submission" date="2018-12" db="EMBL/GenBank/DDBJ databases">
        <authorList>
            <person name="Will S."/>
            <person name="Neumann-Schaal M."/>
            <person name="Henke P."/>
        </authorList>
    </citation>
    <scope>NUCLEOTIDE SEQUENCE</scope>
    <source>
        <strain evidence="3">PCC 7102</strain>
    </source>
</reference>
<gene>
    <name evidence="3" type="ORF">DSM106972_080230</name>
</gene>
<dbReference type="Pfam" id="PF07786">
    <property type="entry name" value="HGSNAT_cat"/>
    <property type="match status" value="1"/>
</dbReference>
<feature type="transmembrane region" description="Helical" evidence="1">
    <location>
        <begin position="295"/>
        <end position="314"/>
    </location>
</feature>
<keyword evidence="1" id="KW-1133">Transmembrane helix</keyword>
<reference evidence="3" key="2">
    <citation type="journal article" date="2019" name="Genome Biol. Evol.">
        <title>Day and night: Metabolic profiles and evolutionary relationships of six axenic non-marine cyanobacteria.</title>
        <authorList>
            <person name="Will S.E."/>
            <person name="Henke P."/>
            <person name="Boedeker C."/>
            <person name="Huang S."/>
            <person name="Brinkmann H."/>
            <person name="Rohde M."/>
            <person name="Jarek M."/>
            <person name="Friedl T."/>
            <person name="Seufert S."/>
            <person name="Schumacher M."/>
            <person name="Overmann J."/>
            <person name="Neumann-Schaal M."/>
            <person name="Petersen J."/>
        </authorList>
    </citation>
    <scope>NUCLEOTIDE SEQUENCE [LARGE SCALE GENOMIC DNA]</scope>
    <source>
        <strain evidence="3">PCC 7102</strain>
    </source>
</reference>
<dbReference type="InterPro" id="IPR012429">
    <property type="entry name" value="HGSNAT_cat"/>
</dbReference>
<dbReference type="PANTHER" id="PTHR31061:SF24">
    <property type="entry name" value="LD22376P"/>
    <property type="match status" value="1"/>
</dbReference>
<comment type="caution">
    <text evidence="3">The sequence shown here is derived from an EMBL/GenBank/DDBJ whole genome shotgun (WGS) entry which is preliminary data.</text>
</comment>
<keyword evidence="1" id="KW-0472">Membrane</keyword>
<organism evidence="3 4">
    <name type="scientific">Dulcicalothrix desertica PCC 7102</name>
    <dbReference type="NCBI Taxonomy" id="232991"/>
    <lineage>
        <taxon>Bacteria</taxon>
        <taxon>Bacillati</taxon>
        <taxon>Cyanobacteriota</taxon>
        <taxon>Cyanophyceae</taxon>
        <taxon>Nostocales</taxon>
        <taxon>Calotrichaceae</taxon>
        <taxon>Dulcicalothrix</taxon>
    </lineage>
</organism>
<protein>
    <submittedName>
        <fullName evidence="3">Membrane protein</fullName>
    </submittedName>
</protein>
<evidence type="ECO:0000313" key="3">
    <source>
        <dbReference type="EMBL" id="RUS98637.1"/>
    </source>
</evidence>
<name>A0A433UXW3_9CYAN</name>
<feature type="transmembrane region" description="Helical" evidence="1">
    <location>
        <begin position="141"/>
        <end position="162"/>
    </location>
</feature>
<feature type="domain" description="Heparan-alpha-glucosaminide N-acetyltransferase catalytic" evidence="2">
    <location>
        <begin position="2"/>
        <end position="261"/>
    </location>
</feature>
<feature type="transmembrane region" description="Helical" evidence="1">
    <location>
        <begin position="7"/>
        <end position="27"/>
    </location>
</feature>
<dbReference type="RefSeq" id="WP_127086083.1">
    <property type="nucleotide sequence ID" value="NZ_RSCL01000028.1"/>
</dbReference>
<feature type="transmembrane region" description="Helical" evidence="1">
    <location>
        <begin position="265"/>
        <end position="283"/>
    </location>
</feature>
<dbReference type="EMBL" id="RSCL01000028">
    <property type="protein sequence ID" value="RUS98637.1"/>
    <property type="molecule type" value="Genomic_DNA"/>
</dbReference>
<sequence>MRLTSLDVFRGITIAGMILVNMASIAEPDVYAPLVHASWNGCTLADLVFPFFLFIVGVAMAFSFAKYTDTKIQVAREREANVAYQGSGASVSVSSKAPAQQKSLTPPYGKIFRRALILFALGLFLNGFWNKGPWTFNFDSLRYMGVLQRISLSYLFASLIVLTLPKKATWVVAGLLLVGYWLAMMYVPVPGFGAGILDETNPGANFAAFIDRSIIPAAHLHASFKNLGDPEGLFSTIPAIVSVLLGFFTGQWIRTQPVKTRTSIGLALFGIACLIVGLAWSFVFPINKKLWTSSYVVYTTGTALLLLSACYELIEVQGIKKWGESFKILGMNAIAIFVASVLLIKVLVRTIIGTGSEAPSAYNFIYKNYFASWAGAVNGSFLFAFATLLLWFGAAWIMYRQRWFIKI</sequence>
<evidence type="ECO:0000259" key="2">
    <source>
        <dbReference type="Pfam" id="PF07786"/>
    </source>
</evidence>
<evidence type="ECO:0000313" key="4">
    <source>
        <dbReference type="Proteomes" id="UP000271624"/>
    </source>
</evidence>